<dbReference type="PANTHER" id="PTHR48022">
    <property type="entry name" value="PLASTIDIC GLUCOSE TRANSPORTER 4"/>
    <property type="match status" value="1"/>
</dbReference>
<dbReference type="InterPro" id="IPR005828">
    <property type="entry name" value="MFS_sugar_transport-like"/>
</dbReference>
<feature type="transmembrane region" description="Helical" evidence="9">
    <location>
        <begin position="197"/>
        <end position="219"/>
    </location>
</feature>
<keyword evidence="5 9" id="KW-1133">Transmembrane helix</keyword>
<gene>
    <name evidence="11" type="ORF">LTR36_005062</name>
</gene>
<dbReference type="PROSITE" id="PS00217">
    <property type="entry name" value="SUGAR_TRANSPORT_2"/>
    <property type="match status" value="1"/>
</dbReference>
<proteinExistence type="inferred from homology"/>
<evidence type="ECO:0000256" key="5">
    <source>
        <dbReference type="ARBA" id="ARBA00022989"/>
    </source>
</evidence>
<feature type="transmembrane region" description="Helical" evidence="9">
    <location>
        <begin position="320"/>
        <end position="342"/>
    </location>
</feature>
<feature type="domain" description="Major facilitator superfamily (MFS) profile" evidence="10">
    <location>
        <begin position="62"/>
        <end position="507"/>
    </location>
</feature>
<name>A0AAV9JWP9_9PEZI</name>
<evidence type="ECO:0000313" key="11">
    <source>
        <dbReference type="EMBL" id="KAK4549761.1"/>
    </source>
</evidence>
<feature type="transmembrane region" description="Helical" evidence="9">
    <location>
        <begin position="387"/>
        <end position="406"/>
    </location>
</feature>
<keyword evidence="12" id="KW-1185">Reference proteome</keyword>
<evidence type="ECO:0000256" key="8">
    <source>
        <dbReference type="SAM" id="MobiDB-lite"/>
    </source>
</evidence>
<keyword evidence="3 7" id="KW-0813">Transport</keyword>
<evidence type="ECO:0000256" key="4">
    <source>
        <dbReference type="ARBA" id="ARBA00022692"/>
    </source>
</evidence>
<feature type="transmembrane region" description="Helical" evidence="9">
    <location>
        <begin position="161"/>
        <end position="185"/>
    </location>
</feature>
<dbReference type="SUPFAM" id="SSF103473">
    <property type="entry name" value="MFS general substrate transporter"/>
    <property type="match status" value="1"/>
</dbReference>
<evidence type="ECO:0000256" key="3">
    <source>
        <dbReference type="ARBA" id="ARBA00022448"/>
    </source>
</evidence>
<feature type="region of interest" description="Disordered" evidence="8">
    <location>
        <begin position="1"/>
        <end position="49"/>
    </location>
</feature>
<feature type="transmembrane region" description="Helical" evidence="9">
    <location>
        <begin position="482"/>
        <end position="503"/>
    </location>
</feature>
<evidence type="ECO:0000256" key="9">
    <source>
        <dbReference type="SAM" id="Phobius"/>
    </source>
</evidence>
<comment type="caution">
    <text evidence="11">The sequence shown here is derived from an EMBL/GenBank/DDBJ whole genome shotgun (WGS) entry which is preliminary data.</text>
</comment>
<sequence>MPMSMSLFGRNKSEKAVTDNPPSGDETPRQYGGPLPGDHGFLEKGDVDNSPPRLFTPRVFAMAMIVSIGGMIFGYDTGQISGFLEMQNFLQRFGTETASGPAFSNVRSGTIVGLLSIGTLFGALLSAPIADKFGRRVCIVVWNIVFCLGVIVQIATVNDAWYQIALGRWVAGFGVGGLSVLTPMYQSETAPRQIRGALVSAYQLFITLGIFVADCINYGTHNDPSARSWKLPMGLGFIWPLIMATGIFFLRESPRWDYRNGNIDRARTTIALSYGVPENNYEVHREMSEIKEKFDAESAGGGKHKFYEVFTGPRMLYRTMLGVSLQALQQLTGANYFFYYGTTIFSSVGISDSFVTSMILGGVNFGMTIPGLYVVEHFGRRRALITGGLWMFMCFLIFASVGHFMLNANQDVNTAGAVMIVFACLFIAGYAMTWAPIVWAVVGEIFPTRYRAQAMGISSASNWIWNFLIAFFTPFITNDIDYRYGYVFAACCFTGAVVVYFFLCESRGRTLEEIDTMYIMHVAPWKSTQWVPPEGEDLITADALYLEPGARNIRKANAAGMESGQQVEGVPPATEQHGIHDVSGTGYVPESTGIRGNSVS</sequence>
<dbReference type="InterPro" id="IPR036259">
    <property type="entry name" value="MFS_trans_sf"/>
</dbReference>
<evidence type="ECO:0000256" key="6">
    <source>
        <dbReference type="ARBA" id="ARBA00023136"/>
    </source>
</evidence>
<dbReference type="PROSITE" id="PS50850">
    <property type="entry name" value="MFS"/>
    <property type="match status" value="1"/>
</dbReference>
<dbReference type="Proteomes" id="UP001324427">
    <property type="component" value="Unassembled WGS sequence"/>
</dbReference>
<dbReference type="AlphaFoldDB" id="A0AAV9JWP9"/>
<dbReference type="InterPro" id="IPR020846">
    <property type="entry name" value="MFS_dom"/>
</dbReference>
<organism evidence="11 12">
    <name type="scientific">Oleoguttula mirabilis</name>
    <dbReference type="NCBI Taxonomy" id="1507867"/>
    <lineage>
        <taxon>Eukaryota</taxon>
        <taxon>Fungi</taxon>
        <taxon>Dikarya</taxon>
        <taxon>Ascomycota</taxon>
        <taxon>Pezizomycotina</taxon>
        <taxon>Dothideomycetes</taxon>
        <taxon>Dothideomycetidae</taxon>
        <taxon>Mycosphaerellales</taxon>
        <taxon>Teratosphaeriaceae</taxon>
        <taxon>Oleoguttula</taxon>
    </lineage>
</organism>
<dbReference type="CDD" id="cd17356">
    <property type="entry name" value="MFS_HXT"/>
    <property type="match status" value="1"/>
</dbReference>
<feature type="transmembrane region" description="Helical" evidence="9">
    <location>
        <begin position="111"/>
        <end position="130"/>
    </location>
</feature>
<dbReference type="Pfam" id="PF00083">
    <property type="entry name" value="Sugar_tr"/>
    <property type="match status" value="1"/>
</dbReference>
<evidence type="ECO:0000259" key="10">
    <source>
        <dbReference type="PROSITE" id="PS50850"/>
    </source>
</evidence>
<feature type="transmembrane region" description="Helical" evidence="9">
    <location>
        <begin position="354"/>
        <end position="375"/>
    </location>
</feature>
<evidence type="ECO:0000256" key="1">
    <source>
        <dbReference type="ARBA" id="ARBA00004141"/>
    </source>
</evidence>
<dbReference type="NCBIfam" id="TIGR00879">
    <property type="entry name" value="SP"/>
    <property type="match status" value="1"/>
</dbReference>
<keyword evidence="4 9" id="KW-0812">Transmembrane</keyword>
<dbReference type="PRINTS" id="PR00171">
    <property type="entry name" value="SUGRTRNSPORT"/>
</dbReference>
<accession>A0AAV9JWP9</accession>
<feature type="transmembrane region" description="Helical" evidence="9">
    <location>
        <begin position="418"/>
        <end position="442"/>
    </location>
</feature>
<feature type="transmembrane region" description="Helical" evidence="9">
    <location>
        <begin position="231"/>
        <end position="250"/>
    </location>
</feature>
<dbReference type="EMBL" id="JAVFHQ010000003">
    <property type="protein sequence ID" value="KAK4549761.1"/>
    <property type="molecule type" value="Genomic_DNA"/>
</dbReference>
<dbReference type="InterPro" id="IPR005829">
    <property type="entry name" value="Sugar_transporter_CS"/>
</dbReference>
<reference evidence="11 12" key="1">
    <citation type="submission" date="2021-11" db="EMBL/GenBank/DDBJ databases">
        <title>Black yeast isolated from Biological Soil Crust.</title>
        <authorList>
            <person name="Kurbessoian T."/>
        </authorList>
    </citation>
    <scope>NUCLEOTIDE SEQUENCE [LARGE SCALE GENOMIC DNA]</scope>
    <source>
        <strain evidence="11 12">CCFEE 5522</strain>
    </source>
</reference>
<evidence type="ECO:0000313" key="12">
    <source>
        <dbReference type="Proteomes" id="UP001324427"/>
    </source>
</evidence>
<keyword evidence="6 9" id="KW-0472">Membrane</keyword>
<feature type="transmembrane region" description="Helical" evidence="9">
    <location>
        <begin position="59"/>
        <end position="75"/>
    </location>
</feature>
<protein>
    <recommendedName>
        <fullName evidence="10">Major facilitator superfamily (MFS) profile domain-containing protein</fullName>
    </recommendedName>
</protein>
<feature type="transmembrane region" description="Helical" evidence="9">
    <location>
        <begin position="454"/>
        <end position="476"/>
    </location>
</feature>
<comment type="similarity">
    <text evidence="2 7">Belongs to the major facilitator superfamily. Sugar transporter (TC 2.A.1.1) family.</text>
</comment>
<dbReference type="InterPro" id="IPR003663">
    <property type="entry name" value="Sugar/inositol_transpt"/>
</dbReference>
<evidence type="ECO:0000256" key="2">
    <source>
        <dbReference type="ARBA" id="ARBA00010992"/>
    </source>
</evidence>
<dbReference type="InterPro" id="IPR050360">
    <property type="entry name" value="MFS_Sugar_Transporters"/>
</dbReference>
<feature type="region of interest" description="Disordered" evidence="8">
    <location>
        <begin position="568"/>
        <end position="600"/>
    </location>
</feature>
<dbReference type="PROSITE" id="PS00216">
    <property type="entry name" value="SUGAR_TRANSPORT_1"/>
    <property type="match status" value="1"/>
</dbReference>
<dbReference type="FunFam" id="1.20.1250.20:FF:000044">
    <property type="entry name" value="Hexose transporter Hxt3p"/>
    <property type="match status" value="1"/>
</dbReference>
<dbReference type="GO" id="GO:0005351">
    <property type="term" value="F:carbohydrate:proton symporter activity"/>
    <property type="evidence" value="ECO:0007669"/>
    <property type="project" value="TreeGrafter"/>
</dbReference>
<dbReference type="PANTHER" id="PTHR48022:SF39">
    <property type="entry name" value="MONOSACCHARIDE TRANSPORTER, PUTATIVE-RELATED"/>
    <property type="match status" value="1"/>
</dbReference>
<dbReference type="Gene3D" id="1.20.1250.20">
    <property type="entry name" value="MFS general substrate transporter like domains"/>
    <property type="match status" value="1"/>
</dbReference>
<feature type="transmembrane region" description="Helical" evidence="9">
    <location>
        <begin position="137"/>
        <end position="155"/>
    </location>
</feature>
<evidence type="ECO:0000256" key="7">
    <source>
        <dbReference type="RuleBase" id="RU003346"/>
    </source>
</evidence>
<dbReference type="GO" id="GO:0016020">
    <property type="term" value="C:membrane"/>
    <property type="evidence" value="ECO:0007669"/>
    <property type="project" value="UniProtKB-SubCell"/>
</dbReference>
<comment type="subcellular location">
    <subcellularLocation>
        <location evidence="1">Membrane</location>
        <topology evidence="1">Multi-pass membrane protein</topology>
    </subcellularLocation>
</comment>